<dbReference type="EMBL" id="PDCK01000045">
    <property type="protein sequence ID" value="PRQ16924.1"/>
    <property type="molecule type" value="Genomic_DNA"/>
</dbReference>
<dbReference type="Pfam" id="PF02519">
    <property type="entry name" value="Auxin_inducible"/>
    <property type="match status" value="1"/>
</dbReference>
<dbReference type="Proteomes" id="UP000238479">
    <property type="component" value="Chromosome 7"/>
</dbReference>
<dbReference type="PANTHER" id="PTHR31374">
    <property type="entry name" value="AUXIN-INDUCED PROTEIN-LIKE-RELATED"/>
    <property type="match status" value="1"/>
</dbReference>
<dbReference type="PANTHER" id="PTHR31374:SF199">
    <property type="entry name" value="SMALL AUXIN-UP RNA-RELATED"/>
    <property type="match status" value="1"/>
</dbReference>
<organism evidence="2 3">
    <name type="scientific">Rosa chinensis</name>
    <name type="common">China rose</name>
    <dbReference type="NCBI Taxonomy" id="74649"/>
    <lineage>
        <taxon>Eukaryota</taxon>
        <taxon>Viridiplantae</taxon>
        <taxon>Streptophyta</taxon>
        <taxon>Embryophyta</taxon>
        <taxon>Tracheophyta</taxon>
        <taxon>Spermatophyta</taxon>
        <taxon>Magnoliopsida</taxon>
        <taxon>eudicotyledons</taxon>
        <taxon>Gunneridae</taxon>
        <taxon>Pentapetalae</taxon>
        <taxon>rosids</taxon>
        <taxon>fabids</taxon>
        <taxon>Rosales</taxon>
        <taxon>Rosaceae</taxon>
        <taxon>Rosoideae</taxon>
        <taxon>Rosoideae incertae sedis</taxon>
        <taxon>Rosa</taxon>
    </lineage>
</organism>
<dbReference type="GO" id="GO:0009733">
    <property type="term" value="P:response to auxin"/>
    <property type="evidence" value="ECO:0007669"/>
    <property type="project" value="InterPro"/>
</dbReference>
<keyword evidence="3" id="KW-1185">Reference proteome</keyword>
<dbReference type="Gramene" id="PRQ16924">
    <property type="protein sequence ID" value="PRQ16924"/>
    <property type="gene ID" value="RchiOBHm_Chr7g0189501"/>
</dbReference>
<dbReference type="AlphaFoldDB" id="A0A2P6P4S8"/>
<dbReference type="STRING" id="74649.A0A2P6P4S8"/>
<gene>
    <name evidence="2" type="ORF">RchiOBHm_Chr7g0189501</name>
</gene>
<proteinExistence type="inferred from homology"/>
<name>A0A2P6P4S8_ROSCH</name>
<dbReference type="OMA" id="LEYAAWE"/>
<evidence type="ECO:0000313" key="3">
    <source>
        <dbReference type="Proteomes" id="UP000238479"/>
    </source>
</evidence>
<evidence type="ECO:0000256" key="1">
    <source>
        <dbReference type="ARBA" id="ARBA00006974"/>
    </source>
</evidence>
<reference evidence="2 3" key="1">
    <citation type="journal article" date="2018" name="Nat. Genet.">
        <title>The Rosa genome provides new insights in the design of modern roses.</title>
        <authorList>
            <person name="Bendahmane M."/>
        </authorList>
    </citation>
    <scope>NUCLEOTIDE SEQUENCE [LARGE SCALE GENOMIC DNA]</scope>
    <source>
        <strain evidence="3">cv. Old Blush</strain>
    </source>
</reference>
<comment type="caution">
    <text evidence="2">The sequence shown here is derived from an EMBL/GenBank/DDBJ whole genome shotgun (WGS) entry which is preliminary data.</text>
</comment>
<evidence type="ECO:0000313" key="2">
    <source>
        <dbReference type="EMBL" id="PRQ16924.1"/>
    </source>
</evidence>
<sequence>MDIVKGKLAKNLIIKAWKRCSLTNQSSSKRKKSKDRVLAPDGCFSVYVGPEKQRFVVKVEFANHPLFKVLLEYAAWEYGYSSGGPIMLPCDVELFYNVLAAMENNVDDDMMTTPNDFFFEPCSSPTRHLRLNSSKFKGYGGAYMLLSPSLA</sequence>
<accession>A0A2P6P4S8</accession>
<comment type="similarity">
    <text evidence="1">Belongs to the ARG7 family.</text>
</comment>
<dbReference type="InterPro" id="IPR003676">
    <property type="entry name" value="SAUR_fam"/>
</dbReference>
<protein>
    <submittedName>
        <fullName evidence="2">Putative small auxin-up RNA</fullName>
    </submittedName>
</protein>